<dbReference type="Proteomes" id="UP001300763">
    <property type="component" value="Unassembled WGS sequence"/>
</dbReference>
<feature type="region of interest" description="Disordered" evidence="1">
    <location>
        <begin position="47"/>
        <end position="113"/>
    </location>
</feature>
<evidence type="ECO:0000313" key="2">
    <source>
        <dbReference type="EMBL" id="MDD7966155.1"/>
    </source>
</evidence>
<evidence type="ECO:0000256" key="1">
    <source>
        <dbReference type="SAM" id="MobiDB-lite"/>
    </source>
</evidence>
<comment type="caution">
    <text evidence="2">The sequence shown here is derived from an EMBL/GenBank/DDBJ whole genome shotgun (WGS) entry which is preliminary data.</text>
</comment>
<evidence type="ECO:0000313" key="3">
    <source>
        <dbReference type="Proteomes" id="UP001300763"/>
    </source>
</evidence>
<protein>
    <submittedName>
        <fullName evidence="2">Uncharacterized protein</fullName>
    </submittedName>
</protein>
<dbReference type="EMBL" id="JAQZAO010000005">
    <property type="protein sequence ID" value="MDD7966155.1"/>
    <property type="molecule type" value="Genomic_DNA"/>
</dbReference>
<keyword evidence="3" id="KW-1185">Reference proteome</keyword>
<reference evidence="2 3" key="1">
    <citation type="submission" date="2023-02" db="EMBL/GenBank/DDBJ databases">
        <title>Genome sequencing required for Actinomycetospora new species description.</title>
        <authorList>
            <person name="Saimee Y."/>
            <person name="Duangmal K."/>
        </authorList>
    </citation>
    <scope>NUCLEOTIDE SEQUENCE [LARGE SCALE GENOMIC DNA]</scope>
    <source>
        <strain evidence="2 3">DW7H6</strain>
    </source>
</reference>
<gene>
    <name evidence="2" type="ORF">PGB27_12475</name>
</gene>
<proteinExistence type="predicted"/>
<name>A0ABT5SUM5_9PSEU</name>
<sequence>MLIDAAGLRHGVATVMVLAVRRRGVIGDRAGRRLRGGDVRCRVLVGPDDVVHEHQSERNHEERETPAPARGQQRRRHRATSATPRALVPADHGDDGTEADAAALGSHGGERRS</sequence>
<feature type="compositionally biased region" description="Basic and acidic residues" evidence="1">
    <location>
        <begin position="49"/>
        <end position="65"/>
    </location>
</feature>
<accession>A0ABT5SUM5</accession>
<organism evidence="2 3">
    <name type="scientific">Actinomycetospora lemnae</name>
    <dbReference type="NCBI Taxonomy" id="3019891"/>
    <lineage>
        <taxon>Bacteria</taxon>
        <taxon>Bacillati</taxon>
        <taxon>Actinomycetota</taxon>
        <taxon>Actinomycetes</taxon>
        <taxon>Pseudonocardiales</taxon>
        <taxon>Pseudonocardiaceae</taxon>
        <taxon>Actinomycetospora</taxon>
    </lineage>
</organism>